<proteinExistence type="predicted"/>
<dbReference type="Proteomes" id="UP001472677">
    <property type="component" value="Unassembled WGS sequence"/>
</dbReference>
<sequence>MVEAAYGTINLELHSGTHPQLGAVDDIVLQPLARASLDEAAWLGKGIATNIGNRFHVPVFLLGAAHPIGRALDTIRRELDYYRPNAMGNQWGGWILPETLSVNPNEGPTPRVSVARRIARMVSARGGGLQTVQSLGQVHDQNSIETAFILLEPNQVGADRVQSQVEMLTAQEGLDVEHKYLNLISGDRA</sequence>
<dbReference type="SUPFAM" id="SSF55116">
    <property type="entry name" value="Formiminotransferase domain of formiminotransferase-cyclodeaminase"/>
    <property type="match status" value="1"/>
</dbReference>
<comment type="caution">
    <text evidence="2">The sequence shown here is derived from an EMBL/GenBank/DDBJ whole genome shotgun (WGS) entry which is preliminary data.</text>
</comment>
<keyword evidence="3" id="KW-1185">Reference proteome</keyword>
<dbReference type="EMBL" id="JBBPBM010000012">
    <property type="protein sequence ID" value="KAK8562518.1"/>
    <property type="molecule type" value="Genomic_DNA"/>
</dbReference>
<dbReference type="InterPro" id="IPR012886">
    <property type="entry name" value="Formiminotransferase_N"/>
</dbReference>
<evidence type="ECO:0000313" key="3">
    <source>
        <dbReference type="Proteomes" id="UP001472677"/>
    </source>
</evidence>
<feature type="domain" description="Formiminotransferase N-terminal subdomain" evidence="1">
    <location>
        <begin position="1"/>
        <end position="126"/>
    </location>
</feature>
<name>A0ABR2EM35_9ROSI</name>
<dbReference type="InterPro" id="IPR037064">
    <property type="entry name" value="Formiminotransferase_N_sf"/>
</dbReference>
<protein>
    <recommendedName>
        <fullName evidence="1">Formiminotransferase N-terminal subdomain domain-containing protein</fullName>
    </recommendedName>
</protein>
<dbReference type="PANTHER" id="PTHR12234">
    <property type="entry name" value="FORMIMINOTRANSFERASE-CYCLODEAMINASE"/>
    <property type="match status" value="1"/>
</dbReference>
<dbReference type="PANTHER" id="PTHR12234:SF5">
    <property type="entry name" value="PUTATIVE, EXPRESSED-RELATED"/>
    <property type="match status" value="1"/>
</dbReference>
<organism evidence="2 3">
    <name type="scientific">Hibiscus sabdariffa</name>
    <name type="common">roselle</name>
    <dbReference type="NCBI Taxonomy" id="183260"/>
    <lineage>
        <taxon>Eukaryota</taxon>
        <taxon>Viridiplantae</taxon>
        <taxon>Streptophyta</taxon>
        <taxon>Embryophyta</taxon>
        <taxon>Tracheophyta</taxon>
        <taxon>Spermatophyta</taxon>
        <taxon>Magnoliopsida</taxon>
        <taxon>eudicotyledons</taxon>
        <taxon>Gunneridae</taxon>
        <taxon>Pentapetalae</taxon>
        <taxon>rosids</taxon>
        <taxon>malvids</taxon>
        <taxon>Malvales</taxon>
        <taxon>Malvaceae</taxon>
        <taxon>Malvoideae</taxon>
        <taxon>Hibiscus</taxon>
    </lineage>
</organism>
<reference evidence="2 3" key="1">
    <citation type="journal article" date="2024" name="G3 (Bethesda)">
        <title>Genome assembly of Hibiscus sabdariffa L. provides insights into metabolisms of medicinal natural products.</title>
        <authorList>
            <person name="Kim T."/>
        </authorList>
    </citation>
    <scope>NUCLEOTIDE SEQUENCE [LARGE SCALE GENOMIC DNA]</scope>
    <source>
        <strain evidence="2">TK-2024</strain>
        <tissue evidence="2">Old leaves</tissue>
    </source>
</reference>
<dbReference type="Gene3D" id="3.30.990.10">
    <property type="entry name" value="Formiminotransferase, N-terminal subdomain"/>
    <property type="match status" value="1"/>
</dbReference>
<dbReference type="SMART" id="SM01222">
    <property type="entry name" value="FTCD_N"/>
    <property type="match status" value="1"/>
</dbReference>
<dbReference type="InterPro" id="IPR022384">
    <property type="entry name" value="FormiminoTrfase_cat_dom_sf"/>
</dbReference>
<dbReference type="InterPro" id="IPR051623">
    <property type="entry name" value="FTCD"/>
</dbReference>
<dbReference type="Pfam" id="PF07837">
    <property type="entry name" value="FTCD_N"/>
    <property type="match status" value="1"/>
</dbReference>
<accession>A0ABR2EM35</accession>
<evidence type="ECO:0000259" key="1">
    <source>
        <dbReference type="SMART" id="SM01222"/>
    </source>
</evidence>
<evidence type="ECO:0000313" key="2">
    <source>
        <dbReference type="EMBL" id="KAK8562518.1"/>
    </source>
</evidence>
<gene>
    <name evidence="2" type="ORF">V6N12_010595</name>
</gene>